<organism evidence="2 3">
    <name type="scientific">Candidatus Ryanbacteria bacterium RIFCSPHIGHO2_01_FULL_48_27</name>
    <dbReference type="NCBI Taxonomy" id="1802115"/>
    <lineage>
        <taxon>Bacteria</taxon>
        <taxon>Candidatus Ryaniibacteriota</taxon>
    </lineage>
</organism>
<comment type="caution">
    <text evidence="2">The sequence shown here is derived from an EMBL/GenBank/DDBJ whole genome shotgun (WGS) entry which is preliminary data.</text>
</comment>
<feature type="transmembrane region" description="Helical" evidence="1">
    <location>
        <begin position="6"/>
        <end position="24"/>
    </location>
</feature>
<dbReference type="Proteomes" id="UP000177785">
    <property type="component" value="Unassembled WGS sequence"/>
</dbReference>
<gene>
    <name evidence="2" type="ORF">A2756_03470</name>
</gene>
<accession>A0A1G2G3T4</accession>
<sequence>MEKRYYVGIGIALALVAGAVFLGLSARHWDSLENTARASKDADAFVRMTLEDCQKSPVRESKACHQQAARTLLDVFSLAQVLSIFDRHEAEPLFFDNCHEVAHFLGQEAYRRMRSVSQIFAQSSRACLGGAFHGAVEGYFMERAMLPGMVSDAVMGQEIANLCGEKKTYTRPQDFIECNHGMGHALMFLAEDDLLRALHLCDYLPNTEQRQLCFTGALMANFTGAQSKDHPAKYFRADDPLYPCPILSDEYQEMCYTYGVLSLHQEDYEKAVAICRLVPEHYQDACFKTYGRDRTMITSDAATITRQCSIIGSPIFERDCVNAAAFNLVIRFGMETVYAFNLCALQSGASAGGCYGELVRAAQRSTRDVAAMQAFCSRIPEAYRNGCGLDALQ</sequence>
<evidence type="ECO:0000313" key="3">
    <source>
        <dbReference type="Proteomes" id="UP000177785"/>
    </source>
</evidence>
<evidence type="ECO:0000256" key="1">
    <source>
        <dbReference type="SAM" id="Phobius"/>
    </source>
</evidence>
<dbReference type="EMBL" id="MHNL01000011">
    <property type="protein sequence ID" value="OGZ44905.1"/>
    <property type="molecule type" value="Genomic_DNA"/>
</dbReference>
<evidence type="ECO:0000313" key="2">
    <source>
        <dbReference type="EMBL" id="OGZ44905.1"/>
    </source>
</evidence>
<dbReference type="STRING" id="1802115.A2756_03470"/>
<protein>
    <submittedName>
        <fullName evidence="2">Uncharacterized protein</fullName>
    </submittedName>
</protein>
<keyword evidence="1" id="KW-0812">Transmembrane</keyword>
<reference evidence="2 3" key="1">
    <citation type="journal article" date="2016" name="Nat. Commun.">
        <title>Thousands of microbial genomes shed light on interconnected biogeochemical processes in an aquifer system.</title>
        <authorList>
            <person name="Anantharaman K."/>
            <person name="Brown C.T."/>
            <person name="Hug L.A."/>
            <person name="Sharon I."/>
            <person name="Castelle C.J."/>
            <person name="Probst A.J."/>
            <person name="Thomas B.C."/>
            <person name="Singh A."/>
            <person name="Wilkins M.J."/>
            <person name="Karaoz U."/>
            <person name="Brodie E.L."/>
            <person name="Williams K.H."/>
            <person name="Hubbard S.S."/>
            <person name="Banfield J.F."/>
        </authorList>
    </citation>
    <scope>NUCLEOTIDE SEQUENCE [LARGE SCALE GENOMIC DNA]</scope>
</reference>
<keyword evidence="1" id="KW-1133">Transmembrane helix</keyword>
<proteinExistence type="predicted"/>
<name>A0A1G2G3T4_9BACT</name>
<keyword evidence="1" id="KW-0472">Membrane</keyword>
<dbReference type="AlphaFoldDB" id="A0A1G2G3T4"/>